<comment type="caution">
    <text evidence="16">The sequence shown here is derived from an EMBL/GenBank/DDBJ whole genome shotgun (WGS) entry which is preliminary data.</text>
</comment>
<dbReference type="GO" id="GO:0030145">
    <property type="term" value="F:manganese ion binding"/>
    <property type="evidence" value="ECO:0007669"/>
    <property type="project" value="UniProtKB-UniRule"/>
</dbReference>
<dbReference type="FunFam" id="3.40.1450.10:FF:000001">
    <property type="entry name" value="2,3-bisphosphoglycerate-independent phosphoglycerate mutase"/>
    <property type="match status" value="1"/>
</dbReference>
<dbReference type="InterPro" id="IPR036646">
    <property type="entry name" value="PGAM_B_sf"/>
</dbReference>
<accession>A0A364K514</accession>
<reference evidence="16 17" key="2">
    <citation type="submission" date="2018-06" db="EMBL/GenBank/DDBJ databases">
        <authorList>
            <person name="Zhirakovskaya E."/>
        </authorList>
    </citation>
    <scope>NUCLEOTIDE SEQUENCE [LARGE SCALE GENOMIC DNA]</scope>
    <source>
        <strain evidence="16 17">FBKL4.011</strain>
    </source>
</reference>
<organism evidence="16 17">
    <name type="scientific">Thermoflavimicrobium daqui</name>
    <dbReference type="NCBI Taxonomy" id="2137476"/>
    <lineage>
        <taxon>Bacteria</taxon>
        <taxon>Bacillati</taxon>
        <taxon>Bacillota</taxon>
        <taxon>Bacilli</taxon>
        <taxon>Bacillales</taxon>
        <taxon>Thermoactinomycetaceae</taxon>
        <taxon>Thermoflavimicrobium</taxon>
    </lineage>
</organism>
<feature type="binding site" evidence="10 12">
    <location>
        <begin position="154"/>
        <end position="155"/>
    </location>
    <ligand>
        <name>substrate</name>
    </ligand>
</feature>
<feature type="binding site" evidence="10 13">
    <location>
        <position position="408"/>
    </location>
    <ligand>
        <name>Mn(2+)</name>
        <dbReference type="ChEBI" id="CHEBI:29035"/>
        <label>1</label>
    </ligand>
</feature>
<feature type="binding site" evidence="10 13">
    <location>
        <position position="446"/>
    </location>
    <ligand>
        <name>Mn(2+)</name>
        <dbReference type="ChEBI" id="CHEBI:29035"/>
        <label>2</label>
    </ligand>
</feature>
<dbReference type="FunFam" id="3.40.720.10:FF:000001">
    <property type="entry name" value="2,3-bisphosphoglycerate-independent phosphoglycerate mutase"/>
    <property type="match status" value="1"/>
</dbReference>
<keyword evidence="6 10" id="KW-0324">Glycolysis</keyword>
<dbReference type="RefSeq" id="WP_113658849.1">
    <property type="nucleotide sequence ID" value="NZ_KZ845666.1"/>
</dbReference>
<dbReference type="NCBIfam" id="TIGR01307">
    <property type="entry name" value="pgm_bpd_ind"/>
    <property type="match status" value="1"/>
</dbReference>
<dbReference type="PIRSF" id="PIRSF001492">
    <property type="entry name" value="IPGAM"/>
    <property type="match status" value="1"/>
</dbReference>
<dbReference type="GO" id="GO:0006007">
    <property type="term" value="P:glucose catabolic process"/>
    <property type="evidence" value="ECO:0007669"/>
    <property type="project" value="InterPro"/>
</dbReference>
<evidence type="ECO:0000256" key="8">
    <source>
        <dbReference type="ARBA" id="ARBA00023235"/>
    </source>
</evidence>
<comment type="similarity">
    <text evidence="3 10">Belongs to the BPG-independent phosphoglycerate mutase family.</text>
</comment>
<dbReference type="UniPathway" id="UPA00109">
    <property type="reaction ID" value="UER00186"/>
</dbReference>
<comment type="pathway">
    <text evidence="2 10">Carbohydrate degradation; glycolysis; pyruvate from D-glyceraldehyde 3-phosphate: step 3/5.</text>
</comment>
<dbReference type="InterPro" id="IPR017850">
    <property type="entry name" value="Alkaline_phosphatase_core_sf"/>
</dbReference>
<feature type="binding site" evidence="10 12">
    <location>
        <position position="186"/>
    </location>
    <ligand>
        <name>substrate</name>
    </ligand>
</feature>
<sequence>MKYPKPAILIILDGFGLRQEKHGNAVAQAHKPNFDRYWQQFPHTTLQASGHAVGLPEGQMGNSEVGHLNIGAGRVVYQDLTRVSKSIHEGSFFENEVFLGAIQHVKEKNSSLHLYGLLSDGGVHSHIDHLFALLSLAAKENVEKVYVHAFLDGRDVAPDSAVRYLEQLQHKMTELGIGRIATVQGRYYAMDRDRRWERTEKAYRAMVYGEGPQYQDPIDAVKESYEKSMFDEFVVPTVIVDKQGKPIGKIQDQDAIIFYNFRPDRAIQISQAFTNKDFRGFDRGDHWPHNLYYVCLTHFSESVDGFVAYKPTNLDNTYGEVIAQQGLKQLRIAETEKYPHVTFFFSGGREEPFPGEDRLLISSPKVATYDLKPEMSAYEVTESLLKEIEQEKHDTIILNFANPDMVGHSGKLEPTIRAVEAVDECLGQVVDLVLEKGGVAVIIADHGNADMVLDEQNRPYTAHTTFPVPCIVTKPQVNLRNDGILADIAPTLLDLLQLPQPKEMTGKTLIIHT</sequence>
<dbReference type="Proteomes" id="UP000251213">
    <property type="component" value="Unassembled WGS sequence"/>
</dbReference>
<evidence type="ECO:0000313" key="16">
    <source>
        <dbReference type="EMBL" id="RAL24478.1"/>
    </source>
</evidence>
<dbReference type="PANTHER" id="PTHR31637:SF0">
    <property type="entry name" value="2,3-BISPHOSPHOGLYCERATE-INDEPENDENT PHOSPHOGLYCERATE MUTASE"/>
    <property type="match status" value="1"/>
</dbReference>
<evidence type="ECO:0000259" key="14">
    <source>
        <dbReference type="Pfam" id="PF01676"/>
    </source>
</evidence>
<dbReference type="Pfam" id="PF01676">
    <property type="entry name" value="Metalloenzyme"/>
    <property type="match status" value="1"/>
</dbReference>
<dbReference type="SUPFAM" id="SSF53649">
    <property type="entry name" value="Alkaline phosphatase-like"/>
    <property type="match status" value="1"/>
</dbReference>
<name>A0A364K514_9BACL</name>
<dbReference type="GO" id="GO:0004619">
    <property type="term" value="F:phosphoglycerate mutase activity"/>
    <property type="evidence" value="ECO:0007669"/>
    <property type="project" value="UniProtKB-UniRule"/>
</dbReference>
<evidence type="ECO:0000256" key="2">
    <source>
        <dbReference type="ARBA" id="ARBA00004798"/>
    </source>
</evidence>
<evidence type="ECO:0000256" key="13">
    <source>
        <dbReference type="PIRSR" id="PIRSR001492-3"/>
    </source>
</evidence>
<dbReference type="InterPro" id="IPR011258">
    <property type="entry name" value="BPG-indep_PGM_N"/>
</dbReference>
<dbReference type="InterPro" id="IPR005995">
    <property type="entry name" value="Pgm_bpd_ind"/>
</dbReference>
<dbReference type="AlphaFoldDB" id="A0A364K514"/>
<keyword evidence="17" id="KW-1185">Reference proteome</keyword>
<dbReference type="SUPFAM" id="SSF64158">
    <property type="entry name" value="2,3-Bisphosphoglycerate-independent phosphoglycerate mutase, substrate-binding domain"/>
    <property type="match status" value="1"/>
</dbReference>
<evidence type="ECO:0000313" key="17">
    <source>
        <dbReference type="Proteomes" id="UP000251213"/>
    </source>
</evidence>
<feature type="binding site" evidence="10 13">
    <location>
        <position position="63"/>
    </location>
    <ligand>
        <name>Mn(2+)</name>
        <dbReference type="ChEBI" id="CHEBI:29035"/>
        <label>2</label>
    </ligand>
</feature>
<evidence type="ECO:0000256" key="12">
    <source>
        <dbReference type="PIRSR" id="PIRSR001492-2"/>
    </source>
</evidence>
<feature type="active site" description="Phosphoserine intermediate" evidence="10 11">
    <location>
        <position position="63"/>
    </location>
</feature>
<feature type="domain" description="Metalloenzyme" evidence="14">
    <location>
        <begin position="5"/>
        <end position="499"/>
    </location>
</feature>
<evidence type="ECO:0000256" key="1">
    <source>
        <dbReference type="ARBA" id="ARBA00000370"/>
    </source>
</evidence>
<dbReference type="Pfam" id="PF06415">
    <property type="entry name" value="iPGM_N"/>
    <property type="match status" value="1"/>
</dbReference>
<evidence type="ECO:0000256" key="7">
    <source>
        <dbReference type="ARBA" id="ARBA00023211"/>
    </source>
</evidence>
<dbReference type="Gene3D" id="3.40.720.10">
    <property type="entry name" value="Alkaline Phosphatase, subunit A"/>
    <property type="match status" value="1"/>
</dbReference>
<feature type="domain" description="BPG-independent PGAM N-terminal" evidence="15">
    <location>
        <begin position="83"/>
        <end position="300"/>
    </location>
</feature>
<dbReference type="Gene3D" id="3.40.1450.10">
    <property type="entry name" value="BPG-independent phosphoglycerate mutase, domain B"/>
    <property type="match status" value="1"/>
</dbReference>
<comment type="catalytic activity">
    <reaction evidence="1 10">
        <text>(2R)-2-phosphoglycerate = (2R)-3-phosphoglycerate</text>
        <dbReference type="Rhea" id="RHEA:15901"/>
        <dbReference type="ChEBI" id="CHEBI:58272"/>
        <dbReference type="ChEBI" id="CHEBI:58289"/>
        <dbReference type="EC" id="5.4.2.12"/>
    </reaction>
</comment>
<dbReference type="CDD" id="cd16010">
    <property type="entry name" value="iPGM"/>
    <property type="match status" value="1"/>
</dbReference>
<evidence type="ECO:0000259" key="15">
    <source>
        <dbReference type="Pfam" id="PF06415"/>
    </source>
</evidence>
<dbReference type="EC" id="5.4.2.12" evidence="4 10"/>
<reference evidence="16 17" key="1">
    <citation type="submission" date="2018-06" db="EMBL/GenBank/DDBJ databases">
        <title>Thermoflavimicrobium daqus sp. nov., a thermophilic microbe isolated from Moutai-flavour Daqu.</title>
        <authorList>
            <person name="Wang X."/>
            <person name="Zhou H."/>
        </authorList>
    </citation>
    <scope>NUCLEOTIDE SEQUENCE [LARGE SCALE GENOMIC DNA]</scope>
    <source>
        <strain evidence="16 17">FBKL4.011</strain>
    </source>
</reference>
<keyword evidence="7 10" id="KW-0464">Manganese</keyword>
<feature type="binding site" evidence="10 12">
    <location>
        <position position="337"/>
    </location>
    <ligand>
        <name>substrate</name>
    </ligand>
</feature>
<evidence type="ECO:0000256" key="10">
    <source>
        <dbReference type="HAMAP-Rule" id="MF_01038"/>
    </source>
</evidence>
<dbReference type="PANTHER" id="PTHR31637">
    <property type="entry name" value="2,3-BISPHOSPHOGLYCERATE-INDEPENDENT PHOSPHOGLYCERATE MUTASE"/>
    <property type="match status" value="1"/>
</dbReference>
<evidence type="ECO:0000256" key="5">
    <source>
        <dbReference type="ARBA" id="ARBA00022723"/>
    </source>
</evidence>
<feature type="binding site" evidence="10 12">
    <location>
        <position position="124"/>
    </location>
    <ligand>
        <name>substrate</name>
    </ligand>
</feature>
<evidence type="ECO:0000256" key="11">
    <source>
        <dbReference type="PIRSR" id="PIRSR001492-1"/>
    </source>
</evidence>
<dbReference type="OrthoDB" id="9800863at2"/>
<feature type="binding site" evidence="10 12">
    <location>
        <position position="192"/>
    </location>
    <ligand>
        <name>substrate</name>
    </ligand>
</feature>
<dbReference type="HAMAP" id="MF_01038">
    <property type="entry name" value="GpmI"/>
    <property type="match status" value="1"/>
</dbReference>
<dbReference type="EMBL" id="QJKK01000004">
    <property type="protein sequence ID" value="RAL24478.1"/>
    <property type="molecule type" value="Genomic_DNA"/>
</dbReference>
<feature type="binding site" evidence="10 13">
    <location>
        <position position="13"/>
    </location>
    <ligand>
        <name>Mn(2+)</name>
        <dbReference type="ChEBI" id="CHEBI:29035"/>
        <label>2</label>
    </ligand>
</feature>
<proteinExistence type="inferred from homology"/>
<dbReference type="InterPro" id="IPR006124">
    <property type="entry name" value="Metalloenzyme"/>
</dbReference>
<dbReference type="GO" id="GO:0043937">
    <property type="term" value="P:regulation of sporulation"/>
    <property type="evidence" value="ECO:0007669"/>
    <property type="project" value="UniProtKB-ARBA"/>
</dbReference>
<evidence type="ECO:0000256" key="9">
    <source>
        <dbReference type="ARBA" id="ARBA00071648"/>
    </source>
</evidence>
<comment type="cofactor">
    <cofactor evidence="10">
        <name>Mn(2+)</name>
        <dbReference type="ChEBI" id="CHEBI:29035"/>
    </cofactor>
    <text evidence="10">Binds 2 manganese ions per subunit.</text>
</comment>
<keyword evidence="5 10" id="KW-0479">Metal-binding</keyword>
<evidence type="ECO:0000256" key="4">
    <source>
        <dbReference type="ARBA" id="ARBA00012026"/>
    </source>
</evidence>
<dbReference type="GO" id="GO:0006096">
    <property type="term" value="P:glycolytic process"/>
    <property type="evidence" value="ECO:0007669"/>
    <property type="project" value="UniProtKB-UniRule"/>
</dbReference>
<feature type="binding site" evidence="10 13">
    <location>
        <position position="463"/>
    </location>
    <ligand>
        <name>Mn(2+)</name>
        <dbReference type="ChEBI" id="CHEBI:29035"/>
        <label>1</label>
    </ligand>
</feature>
<keyword evidence="8 10" id="KW-0413">Isomerase</keyword>
<feature type="binding site" evidence="10 12">
    <location>
        <begin position="262"/>
        <end position="265"/>
    </location>
    <ligand>
        <name>substrate</name>
    </ligand>
</feature>
<evidence type="ECO:0000256" key="3">
    <source>
        <dbReference type="ARBA" id="ARBA00008819"/>
    </source>
</evidence>
<feature type="binding site" evidence="10 13">
    <location>
        <position position="445"/>
    </location>
    <ligand>
        <name>Mn(2+)</name>
        <dbReference type="ChEBI" id="CHEBI:29035"/>
        <label>2</label>
    </ligand>
</feature>
<feature type="binding site" evidence="10 13">
    <location>
        <position position="404"/>
    </location>
    <ligand>
        <name>Mn(2+)</name>
        <dbReference type="ChEBI" id="CHEBI:29035"/>
        <label>1</label>
    </ligand>
</feature>
<evidence type="ECO:0000256" key="6">
    <source>
        <dbReference type="ARBA" id="ARBA00023152"/>
    </source>
</evidence>
<dbReference type="GO" id="GO:0005829">
    <property type="term" value="C:cytosol"/>
    <property type="evidence" value="ECO:0007669"/>
    <property type="project" value="TreeGrafter"/>
</dbReference>
<gene>
    <name evidence="10" type="primary">gpmI</name>
    <name evidence="16" type="ORF">DL897_09180</name>
</gene>
<protein>
    <recommendedName>
        <fullName evidence="9 10">2,3-bisphosphoglycerate-independent phosphoglycerate mutase</fullName>
        <shortName evidence="10">BPG-independent PGAM</shortName>
        <shortName evidence="10">Phosphoglyceromutase</shortName>
        <shortName evidence="10">iPGM</shortName>
        <ecNumber evidence="4 10">5.4.2.12</ecNumber>
    </recommendedName>
</protein>
<comment type="function">
    <text evidence="10">Catalyzes the interconversion of 2-phosphoglycerate and 3-phosphoglycerate.</text>
</comment>
<comment type="subunit">
    <text evidence="10">Monomer.</text>
</comment>